<dbReference type="InterPro" id="IPR009003">
    <property type="entry name" value="Peptidase_S1_PA"/>
</dbReference>
<organism evidence="5 6">
    <name type="scientific">Seleniivibrio woodruffii</name>
    <dbReference type="NCBI Taxonomy" id="1078050"/>
    <lineage>
        <taxon>Bacteria</taxon>
        <taxon>Pseudomonadati</taxon>
        <taxon>Deferribacterota</taxon>
        <taxon>Deferribacteres</taxon>
        <taxon>Deferribacterales</taxon>
        <taxon>Geovibrionaceae</taxon>
        <taxon>Seleniivibrio</taxon>
    </lineage>
</organism>
<dbReference type="PANTHER" id="PTHR43343:SF3">
    <property type="entry name" value="PROTEASE DO-LIKE 8, CHLOROPLASTIC"/>
    <property type="match status" value="1"/>
</dbReference>
<accession>A0A4V2PS06</accession>
<evidence type="ECO:0000259" key="4">
    <source>
        <dbReference type="PROSITE" id="PS50106"/>
    </source>
</evidence>
<keyword evidence="2" id="KW-0378">Hydrolase</keyword>
<gene>
    <name evidence="5" type="ORF">C8D98_1750</name>
</gene>
<dbReference type="Gene3D" id="2.30.42.10">
    <property type="match status" value="1"/>
</dbReference>
<evidence type="ECO:0000256" key="2">
    <source>
        <dbReference type="ARBA" id="ARBA00022801"/>
    </source>
</evidence>
<dbReference type="PRINTS" id="PR00834">
    <property type="entry name" value="PROTEASES2C"/>
</dbReference>
<dbReference type="InterPro" id="IPR036034">
    <property type="entry name" value="PDZ_sf"/>
</dbReference>
<comment type="caution">
    <text evidence="5">The sequence shown here is derived from an EMBL/GenBank/DDBJ whole genome shotgun (WGS) entry which is preliminary data.</text>
</comment>
<dbReference type="SUPFAM" id="SSF50494">
    <property type="entry name" value="Trypsin-like serine proteases"/>
    <property type="match status" value="1"/>
</dbReference>
<dbReference type="Proteomes" id="UP000294614">
    <property type="component" value="Unassembled WGS sequence"/>
</dbReference>
<reference evidence="5 6" key="1">
    <citation type="submission" date="2019-03" db="EMBL/GenBank/DDBJ databases">
        <title>Genomic Encyclopedia of Type Strains, Phase IV (KMG-IV): sequencing the most valuable type-strain genomes for metagenomic binning, comparative biology and taxonomic classification.</title>
        <authorList>
            <person name="Goeker M."/>
        </authorList>
    </citation>
    <scope>NUCLEOTIDE SEQUENCE [LARGE SCALE GENOMIC DNA]</scope>
    <source>
        <strain evidence="5 6">DSM 24984</strain>
    </source>
</reference>
<name>A0A4V2PS06_9BACT</name>
<evidence type="ECO:0000256" key="3">
    <source>
        <dbReference type="SAM" id="MobiDB-lite"/>
    </source>
</evidence>
<dbReference type="SMART" id="SM00228">
    <property type="entry name" value="PDZ"/>
    <property type="match status" value="1"/>
</dbReference>
<dbReference type="Gene3D" id="2.40.10.120">
    <property type="match status" value="1"/>
</dbReference>
<dbReference type="InterPro" id="IPR041489">
    <property type="entry name" value="PDZ_6"/>
</dbReference>
<dbReference type="PANTHER" id="PTHR43343">
    <property type="entry name" value="PEPTIDASE S12"/>
    <property type="match status" value="1"/>
</dbReference>
<dbReference type="PROSITE" id="PS50106">
    <property type="entry name" value="PDZ"/>
    <property type="match status" value="1"/>
</dbReference>
<evidence type="ECO:0000313" key="5">
    <source>
        <dbReference type="EMBL" id="TCK60871.1"/>
    </source>
</evidence>
<keyword evidence="1 5" id="KW-0645">Protease</keyword>
<dbReference type="InterPro" id="IPR001940">
    <property type="entry name" value="Peptidase_S1C"/>
</dbReference>
<protein>
    <submittedName>
        <fullName evidence="5">S1-C subfamily serine protease</fullName>
    </submittedName>
</protein>
<dbReference type="Pfam" id="PF13365">
    <property type="entry name" value="Trypsin_2"/>
    <property type="match status" value="1"/>
</dbReference>
<dbReference type="RefSeq" id="WP_243640946.1">
    <property type="nucleotide sequence ID" value="NZ_SMGG01000004.1"/>
</dbReference>
<feature type="domain" description="PDZ" evidence="4">
    <location>
        <begin position="265"/>
        <end position="324"/>
    </location>
</feature>
<dbReference type="AlphaFoldDB" id="A0A4V2PS06"/>
<keyword evidence="6" id="KW-1185">Reference proteome</keyword>
<evidence type="ECO:0000256" key="1">
    <source>
        <dbReference type="ARBA" id="ARBA00022670"/>
    </source>
</evidence>
<dbReference type="Pfam" id="PF17820">
    <property type="entry name" value="PDZ_6"/>
    <property type="match status" value="1"/>
</dbReference>
<proteinExistence type="predicted"/>
<dbReference type="PROSITE" id="PS51257">
    <property type="entry name" value="PROKAR_LIPOPROTEIN"/>
    <property type="match status" value="1"/>
</dbReference>
<dbReference type="SUPFAM" id="SSF50156">
    <property type="entry name" value="PDZ domain-like"/>
    <property type="match status" value="2"/>
</dbReference>
<feature type="region of interest" description="Disordered" evidence="3">
    <location>
        <begin position="23"/>
        <end position="44"/>
    </location>
</feature>
<dbReference type="EMBL" id="SMGG01000004">
    <property type="protein sequence ID" value="TCK60871.1"/>
    <property type="molecule type" value="Genomic_DNA"/>
</dbReference>
<dbReference type="InterPro" id="IPR001478">
    <property type="entry name" value="PDZ"/>
</dbReference>
<dbReference type="GO" id="GO:0006508">
    <property type="term" value="P:proteolysis"/>
    <property type="evidence" value="ECO:0007669"/>
    <property type="project" value="UniProtKB-KW"/>
</dbReference>
<evidence type="ECO:0000313" key="6">
    <source>
        <dbReference type="Proteomes" id="UP000294614"/>
    </source>
</evidence>
<dbReference type="GO" id="GO:0004252">
    <property type="term" value="F:serine-type endopeptidase activity"/>
    <property type="evidence" value="ECO:0007669"/>
    <property type="project" value="InterPro"/>
</dbReference>
<sequence length="444" mass="48215">MKKLLLLITVMLMIFGCGKEKPEEIKTPEQSQSSAPAAPPQGSNRYSPVVNAIKLIENSVVNIRTEKLIRTSVGPFGQETLHGENYINDFFGQDRVYKTQSLGSGFIVKPDGTIITNYHVIESATKIYVITTDNKSYEARLVGGDKILDIAVLKIIQAGEYPAAKVGNSDNAMLGETVIAMGNPLGLNSSITTGVISSVKRVINIGNGYAMYIQTDALINPGNSGGPLINLDGEVVGINSAMVQEAQGIGFSIPINTAMRVLPEILKNGKVTAGHMGFAAREQKEPDGVSLVVTRVEKGSNAEKIDMKVGDRILQINGYPVSSLLAMSNMLRSYPPGSAIELIVGRGSKTFKGQILLTEYPENYGIDSLKNTYGLIFGKKGNHLIIESRGISTTVQEGDVLMAMNDSEINDIKQLNTYIIDNMGREIVMTLFRYGQLFRVKFQL</sequence>
<dbReference type="InterPro" id="IPR051201">
    <property type="entry name" value="Chloro_Bact_Ser_Proteases"/>
</dbReference>